<proteinExistence type="inferred from homology"/>
<evidence type="ECO:0000256" key="1">
    <source>
        <dbReference type="ARBA" id="ARBA00006484"/>
    </source>
</evidence>
<comment type="similarity">
    <text evidence="1">Belongs to the short-chain dehydrogenases/reductases (SDR) family.</text>
</comment>
<dbReference type="Pfam" id="PF00106">
    <property type="entry name" value="adh_short"/>
    <property type="match status" value="1"/>
</dbReference>
<protein>
    <submittedName>
        <fullName evidence="5">Transmembrane protein 254</fullName>
    </submittedName>
</protein>
<evidence type="ECO:0000256" key="3">
    <source>
        <dbReference type="SAM" id="Phobius"/>
    </source>
</evidence>
<dbReference type="AlphaFoldDB" id="A0A914DZ97"/>
<feature type="transmembrane region" description="Helical" evidence="3">
    <location>
        <begin position="214"/>
        <end position="236"/>
    </location>
</feature>
<keyword evidence="3" id="KW-0472">Membrane</keyword>
<dbReference type="GO" id="GO:0016616">
    <property type="term" value="F:oxidoreductase activity, acting on the CH-OH group of donors, NAD or NADP as acceptor"/>
    <property type="evidence" value="ECO:0007669"/>
    <property type="project" value="TreeGrafter"/>
</dbReference>
<keyword evidence="2" id="KW-0560">Oxidoreductase</keyword>
<reference evidence="5" key="1">
    <citation type="submission" date="2022-11" db="UniProtKB">
        <authorList>
            <consortium name="WormBaseParasite"/>
        </authorList>
    </citation>
    <scope>IDENTIFICATION</scope>
</reference>
<accession>A0A914DZ97</accession>
<feature type="transmembrane region" description="Helical" evidence="3">
    <location>
        <begin position="261"/>
        <end position="279"/>
    </location>
</feature>
<keyword evidence="3" id="KW-0812">Transmembrane</keyword>
<feature type="transmembrane region" description="Helical" evidence="3">
    <location>
        <begin position="180"/>
        <end position="198"/>
    </location>
</feature>
<dbReference type="Proteomes" id="UP000887540">
    <property type="component" value="Unplaced"/>
</dbReference>
<keyword evidence="4" id="KW-1185">Reference proteome</keyword>
<organism evidence="4 5">
    <name type="scientific">Acrobeloides nanus</name>
    <dbReference type="NCBI Taxonomy" id="290746"/>
    <lineage>
        <taxon>Eukaryota</taxon>
        <taxon>Metazoa</taxon>
        <taxon>Ecdysozoa</taxon>
        <taxon>Nematoda</taxon>
        <taxon>Chromadorea</taxon>
        <taxon>Rhabditida</taxon>
        <taxon>Tylenchina</taxon>
        <taxon>Cephalobomorpha</taxon>
        <taxon>Cephaloboidea</taxon>
        <taxon>Cephalobidae</taxon>
        <taxon>Acrobeloides</taxon>
    </lineage>
</organism>
<evidence type="ECO:0000313" key="5">
    <source>
        <dbReference type="WBParaSite" id="ACRNAN_scaffold461.g14461.t1"/>
    </source>
</evidence>
<dbReference type="Gene3D" id="3.40.50.720">
    <property type="entry name" value="NAD(P)-binding Rossmann-like Domain"/>
    <property type="match status" value="1"/>
</dbReference>
<name>A0A914DZ97_9BILA</name>
<dbReference type="InterPro" id="IPR036291">
    <property type="entry name" value="NAD(P)-bd_dom_sf"/>
</dbReference>
<dbReference type="PANTHER" id="PTHR24322">
    <property type="entry name" value="PKSB"/>
    <property type="match status" value="1"/>
</dbReference>
<dbReference type="PRINTS" id="PR00081">
    <property type="entry name" value="GDHRDH"/>
</dbReference>
<dbReference type="InterPro" id="IPR028110">
    <property type="entry name" value="TMEM254"/>
</dbReference>
<dbReference type="PANTHER" id="PTHR24322:SF736">
    <property type="entry name" value="RETINOL DEHYDROGENASE 10"/>
    <property type="match status" value="1"/>
</dbReference>
<dbReference type="GO" id="GO:0005811">
    <property type="term" value="C:lipid droplet"/>
    <property type="evidence" value="ECO:0007669"/>
    <property type="project" value="TreeGrafter"/>
</dbReference>
<keyword evidence="3" id="KW-1133">Transmembrane helix</keyword>
<sequence>AIRAFLPDMEARNSGQIVTISSVAGHFGETYGMAYCPAKFAVRGIMESLEMEHRDRGLTGIVCTTVCPWFVRTPMILNMGMRPTSRWISFMSINRCANQIVDAILKEKNVTYVPFLIRVMVMLKPFMSKRVQLALRSYLNCRYEPTECQTTNEKEVSKEERTPSLSTLGNMGDYFKVSNFIWFLIIPAGLLLTFLVWWRPELFNQPTLSLVGQLLYYLGTQYNLVILVINIAAWVAHLGEAIYALHICDSVGFSHACTFKWFLQTFILGFPSLSILIHYRNKVVK</sequence>
<dbReference type="WBParaSite" id="ACRNAN_scaffold461.g14461.t1">
    <property type="protein sequence ID" value="ACRNAN_scaffold461.g14461.t1"/>
    <property type="gene ID" value="ACRNAN_scaffold461.g14461"/>
</dbReference>
<evidence type="ECO:0000256" key="2">
    <source>
        <dbReference type="ARBA" id="ARBA00023002"/>
    </source>
</evidence>
<dbReference type="InterPro" id="IPR002347">
    <property type="entry name" value="SDR_fam"/>
</dbReference>
<dbReference type="Pfam" id="PF14934">
    <property type="entry name" value="TMEM254"/>
    <property type="match status" value="1"/>
</dbReference>
<dbReference type="SUPFAM" id="SSF51735">
    <property type="entry name" value="NAD(P)-binding Rossmann-fold domains"/>
    <property type="match status" value="1"/>
</dbReference>
<evidence type="ECO:0000313" key="4">
    <source>
        <dbReference type="Proteomes" id="UP000887540"/>
    </source>
</evidence>